<evidence type="ECO:0000313" key="6">
    <source>
        <dbReference type="EMBL" id="ODQ81936.1"/>
    </source>
</evidence>
<evidence type="ECO:0000256" key="3">
    <source>
        <dbReference type="ARBA" id="ARBA00022989"/>
    </source>
</evidence>
<evidence type="ECO:0000256" key="2">
    <source>
        <dbReference type="ARBA" id="ARBA00022692"/>
    </source>
</evidence>
<dbReference type="GeneID" id="30145944"/>
<evidence type="ECO:0000256" key="5">
    <source>
        <dbReference type="RuleBase" id="RU363107"/>
    </source>
</evidence>
<dbReference type="OrthoDB" id="63113at2759"/>
<comment type="subcellular location">
    <subcellularLocation>
        <location evidence="1 5">Membrane</location>
        <topology evidence="1 5">Multi-pass membrane protein</topology>
    </subcellularLocation>
</comment>
<proteinExistence type="inferred from homology"/>
<reference evidence="7" key="1">
    <citation type="submission" date="2016-05" db="EMBL/GenBank/DDBJ databases">
        <title>Comparative genomics of biotechnologically important yeasts.</title>
        <authorList>
            <consortium name="DOE Joint Genome Institute"/>
            <person name="Riley R."/>
            <person name="Haridas S."/>
            <person name="Wolfe K.H."/>
            <person name="Lopes M.R."/>
            <person name="Hittinger C.T."/>
            <person name="Goker M."/>
            <person name="Salamov A."/>
            <person name="Wisecaver J."/>
            <person name="Long T.M."/>
            <person name="Aerts A.L."/>
            <person name="Barry K."/>
            <person name="Choi C."/>
            <person name="Clum A."/>
            <person name="Coughlan A.Y."/>
            <person name="Deshpande S."/>
            <person name="Douglass A.P."/>
            <person name="Hanson S.J."/>
            <person name="Klenk H.-P."/>
            <person name="Labutti K."/>
            <person name="Lapidus A."/>
            <person name="Lindquist E."/>
            <person name="Lipzen A."/>
            <person name="Meier-Kolthoff J.P."/>
            <person name="Ohm R.A."/>
            <person name="Otillar R.P."/>
            <person name="Pangilinan J."/>
            <person name="Peng Y."/>
            <person name="Rokas A."/>
            <person name="Rosa C.A."/>
            <person name="Scheuner C."/>
            <person name="Sibirny A.A."/>
            <person name="Slot J.C."/>
            <person name="Stielow J.B."/>
            <person name="Sun H."/>
            <person name="Kurtzman C.P."/>
            <person name="Blackwell M."/>
            <person name="Grigoriev I.V."/>
            <person name="Jeffries T.W."/>
        </authorList>
    </citation>
    <scope>NUCLEOTIDE SEQUENCE [LARGE SCALE GENOMIC DNA]</scope>
    <source>
        <strain evidence="7">NRRL Y-12698</strain>
    </source>
</reference>
<feature type="transmembrane region" description="Helical" evidence="5">
    <location>
        <begin position="6"/>
        <end position="23"/>
    </location>
</feature>
<keyword evidence="3 5" id="KW-1133">Transmembrane helix</keyword>
<name>A0A1E3QW84_9ASCO</name>
<dbReference type="RefSeq" id="XP_018987264.1">
    <property type="nucleotide sequence ID" value="XM_019128091.1"/>
</dbReference>
<feature type="transmembrane region" description="Helical" evidence="5">
    <location>
        <begin position="44"/>
        <end position="62"/>
    </location>
</feature>
<organism evidence="6 7">
    <name type="scientific">Babjeviella inositovora NRRL Y-12698</name>
    <dbReference type="NCBI Taxonomy" id="984486"/>
    <lineage>
        <taxon>Eukaryota</taxon>
        <taxon>Fungi</taxon>
        <taxon>Dikarya</taxon>
        <taxon>Ascomycota</taxon>
        <taxon>Saccharomycotina</taxon>
        <taxon>Pichiomycetes</taxon>
        <taxon>Serinales incertae sedis</taxon>
        <taxon>Babjeviella</taxon>
    </lineage>
</organism>
<protein>
    <recommendedName>
        <fullName evidence="5">PRA1 family protein</fullName>
    </recommendedName>
</protein>
<accession>A0A1E3QW84</accession>
<dbReference type="InterPro" id="IPR004895">
    <property type="entry name" value="Prenylated_rab_accept_PRA1"/>
</dbReference>
<feature type="transmembrane region" description="Helical" evidence="5">
    <location>
        <begin position="68"/>
        <end position="86"/>
    </location>
</feature>
<keyword evidence="2 5" id="KW-0812">Transmembrane</keyword>
<evidence type="ECO:0000256" key="1">
    <source>
        <dbReference type="ARBA" id="ARBA00004141"/>
    </source>
</evidence>
<comment type="similarity">
    <text evidence="5">Belongs to the PRA1 family.</text>
</comment>
<dbReference type="EMBL" id="KV454427">
    <property type="protein sequence ID" value="ODQ81936.1"/>
    <property type="molecule type" value="Genomic_DNA"/>
</dbReference>
<evidence type="ECO:0000313" key="7">
    <source>
        <dbReference type="Proteomes" id="UP000094336"/>
    </source>
</evidence>
<keyword evidence="4 5" id="KW-0472">Membrane</keyword>
<sequence>MELFTNIPLLLDLTFAGTAVHYIRKIRSKSVKLHVAGKQVRLTISQLYIVVAVVFFPILFWSSPVMTLVWLMLTAGSSVFLHALLLDKPLEISINDLV</sequence>
<dbReference type="Pfam" id="PF03208">
    <property type="entry name" value="PRA1"/>
    <property type="match status" value="1"/>
</dbReference>
<dbReference type="AlphaFoldDB" id="A0A1E3QW84"/>
<gene>
    <name evidence="6" type="ORF">BABINDRAFT_160158</name>
</gene>
<evidence type="ECO:0000256" key="4">
    <source>
        <dbReference type="ARBA" id="ARBA00023136"/>
    </source>
</evidence>
<dbReference type="GO" id="GO:0016020">
    <property type="term" value="C:membrane"/>
    <property type="evidence" value="ECO:0007669"/>
    <property type="project" value="UniProtKB-SubCell"/>
</dbReference>
<dbReference type="Proteomes" id="UP000094336">
    <property type="component" value="Unassembled WGS sequence"/>
</dbReference>
<keyword evidence="7" id="KW-1185">Reference proteome</keyword>